<sequence>MSSPHELDPQRLDQILERLLTGVATPEEQAQVSRWMAADPRHAALVNALQEAHAQHHANDPQSVQRTDAAWQALQARIERTTVRPISDAPSIRRTTRRPRVAQWLQMAAVLAVAVTGATVWRARTADVVLSAPIGERVSTTLPDGSRMTLAAGSRARWPRRFGSGVRDVRLEGEAYFDVVHDTTQPFRVQVGDDVAEDVGTKFVVRAWPEIGGVEVAVEEGAVALGRERTAPTLLTAGDRGRAAPDGRVHVTHDGAARAAWAHGDFVFDSTTLAEALPALGRWYGVTLSAPQTMQDRRVTGRFNLLQLDPLIESLAFALDARVTRAGSIITLTPH</sequence>
<dbReference type="AlphaFoldDB" id="A0A3D4VA49"/>
<dbReference type="Pfam" id="PF04773">
    <property type="entry name" value="FecR"/>
    <property type="match status" value="1"/>
</dbReference>
<evidence type="ECO:0000313" key="4">
    <source>
        <dbReference type="Proteomes" id="UP000264071"/>
    </source>
</evidence>
<dbReference type="OMA" id="VWHNDLI"/>
<evidence type="ECO:0000313" key="3">
    <source>
        <dbReference type="EMBL" id="HCT58003.1"/>
    </source>
</evidence>
<proteinExistence type="predicted"/>
<organism evidence="3 4">
    <name type="scientific">Gemmatimonas aurantiaca</name>
    <dbReference type="NCBI Taxonomy" id="173480"/>
    <lineage>
        <taxon>Bacteria</taxon>
        <taxon>Pseudomonadati</taxon>
        <taxon>Gemmatimonadota</taxon>
        <taxon>Gemmatimonadia</taxon>
        <taxon>Gemmatimonadales</taxon>
        <taxon>Gemmatimonadaceae</taxon>
        <taxon>Gemmatimonas</taxon>
    </lineage>
</organism>
<evidence type="ECO:0000259" key="2">
    <source>
        <dbReference type="Pfam" id="PF16344"/>
    </source>
</evidence>
<feature type="domain" description="Protein FecR C-terminal" evidence="2">
    <location>
        <begin position="265"/>
        <end position="331"/>
    </location>
</feature>
<dbReference type="Proteomes" id="UP000264071">
    <property type="component" value="Unassembled WGS sequence"/>
</dbReference>
<feature type="domain" description="FecR protein" evidence="1">
    <location>
        <begin position="133"/>
        <end position="223"/>
    </location>
</feature>
<gene>
    <name evidence="3" type="ORF">DGD08_12435</name>
</gene>
<dbReference type="PANTHER" id="PTHR30273:SF2">
    <property type="entry name" value="PROTEIN FECR"/>
    <property type="match status" value="1"/>
</dbReference>
<dbReference type="Gene3D" id="2.60.120.1440">
    <property type="match status" value="1"/>
</dbReference>
<dbReference type="Gene3D" id="3.55.50.30">
    <property type="match status" value="1"/>
</dbReference>
<dbReference type="InterPro" id="IPR012373">
    <property type="entry name" value="Ferrdict_sens_TM"/>
</dbReference>
<protein>
    <submittedName>
        <fullName evidence="3">DUF4974 domain-containing protein</fullName>
    </submittedName>
</protein>
<comment type="caution">
    <text evidence="3">The sequence shown here is derived from an EMBL/GenBank/DDBJ whole genome shotgun (WGS) entry which is preliminary data.</text>
</comment>
<accession>A0A3D4VA49</accession>
<dbReference type="InterPro" id="IPR006860">
    <property type="entry name" value="FecR"/>
</dbReference>
<dbReference type="EMBL" id="DPIY01000010">
    <property type="protein sequence ID" value="HCT58003.1"/>
    <property type="molecule type" value="Genomic_DNA"/>
</dbReference>
<reference evidence="3 4" key="1">
    <citation type="journal article" date="2018" name="Nat. Biotechnol.">
        <title>A standardized bacterial taxonomy based on genome phylogeny substantially revises the tree of life.</title>
        <authorList>
            <person name="Parks D.H."/>
            <person name="Chuvochina M."/>
            <person name="Waite D.W."/>
            <person name="Rinke C."/>
            <person name="Skarshewski A."/>
            <person name="Chaumeil P.A."/>
            <person name="Hugenholtz P."/>
        </authorList>
    </citation>
    <scope>NUCLEOTIDE SEQUENCE [LARGE SCALE GENOMIC DNA]</scope>
    <source>
        <strain evidence="3">UBA8844</strain>
    </source>
</reference>
<dbReference type="InterPro" id="IPR032508">
    <property type="entry name" value="FecR_C"/>
</dbReference>
<name>A0A3D4VA49_9BACT</name>
<evidence type="ECO:0000259" key="1">
    <source>
        <dbReference type="Pfam" id="PF04773"/>
    </source>
</evidence>
<dbReference type="Pfam" id="PF16344">
    <property type="entry name" value="FecR_C"/>
    <property type="match status" value="1"/>
</dbReference>
<dbReference type="GO" id="GO:0016989">
    <property type="term" value="F:sigma factor antagonist activity"/>
    <property type="evidence" value="ECO:0007669"/>
    <property type="project" value="TreeGrafter"/>
</dbReference>
<dbReference type="PANTHER" id="PTHR30273">
    <property type="entry name" value="PERIPLASMIC SIGNAL SENSOR AND SIGMA FACTOR ACTIVATOR FECR-RELATED"/>
    <property type="match status" value="1"/>
</dbReference>
<dbReference type="PIRSF" id="PIRSF018266">
    <property type="entry name" value="FecR"/>
    <property type="match status" value="1"/>
</dbReference>